<dbReference type="Proteomes" id="UP001597299">
    <property type="component" value="Unassembled WGS sequence"/>
</dbReference>
<evidence type="ECO:0000313" key="4">
    <source>
        <dbReference type="Proteomes" id="UP001597299"/>
    </source>
</evidence>
<evidence type="ECO:0000313" key="3">
    <source>
        <dbReference type="EMBL" id="MFD2142772.1"/>
    </source>
</evidence>
<dbReference type="PANTHER" id="PTHR39962">
    <property type="entry name" value="BLL4848 PROTEIN"/>
    <property type="match status" value="1"/>
</dbReference>
<evidence type="ECO:0000259" key="2">
    <source>
        <dbReference type="Pfam" id="PF17930"/>
    </source>
</evidence>
<dbReference type="InterPro" id="IPR010415">
    <property type="entry name" value="LpxI_C"/>
</dbReference>
<comment type="caution">
    <text evidence="3">The sequence shown here is derived from an EMBL/GenBank/DDBJ whole genome shotgun (WGS) entry which is preliminary data.</text>
</comment>
<dbReference type="InterPro" id="IPR043167">
    <property type="entry name" value="LpxI_C_sf"/>
</dbReference>
<feature type="domain" description="LpxI N-terminal" evidence="2">
    <location>
        <begin position="31"/>
        <end position="158"/>
    </location>
</feature>
<dbReference type="InterPro" id="IPR041255">
    <property type="entry name" value="LpxI_N"/>
</dbReference>
<dbReference type="Gene3D" id="3.40.140.80">
    <property type="match status" value="1"/>
</dbReference>
<dbReference type="Pfam" id="PF17930">
    <property type="entry name" value="LpxI_N"/>
    <property type="match status" value="1"/>
</dbReference>
<name>A0ABW4Z2T7_9HYPH</name>
<proteinExistence type="predicted"/>
<organism evidence="3 4">
    <name type="scientific">Ancylobacter oerskovii</name>
    <dbReference type="NCBI Taxonomy" id="459519"/>
    <lineage>
        <taxon>Bacteria</taxon>
        <taxon>Pseudomonadati</taxon>
        <taxon>Pseudomonadota</taxon>
        <taxon>Alphaproteobacteria</taxon>
        <taxon>Hyphomicrobiales</taxon>
        <taxon>Xanthobacteraceae</taxon>
        <taxon>Ancylobacter</taxon>
    </lineage>
</organism>
<reference evidence="4" key="1">
    <citation type="journal article" date="2019" name="Int. J. Syst. Evol. Microbiol.">
        <title>The Global Catalogue of Microorganisms (GCM) 10K type strain sequencing project: providing services to taxonomists for standard genome sequencing and annotation.</title>
        <authorList>
            <consortium name="The Broad Institute Genomics Platform"/>
            <consortium name="The Broad Institute Genome Sequencing Center for Infectious Disease"/>
            <person name="Wu L."/>
            <person name="Ma J."/>
        </authorList>
    </citation>
    <scope>NUCLEOTIDE SEQUENCE [LARGE SCALE GENOMIC DNA]</scope>
    <source>
        <strain evidence="4">CCM 7435</strain>
    </source>
</reference>
<dbReference type="Pfam" id="PF06230">
    <property type="entry name" value="LpxI_C"/>
    <property type="match status" value="1"/>
</dbReference>
<sequence length="311" mass="32537">MPTTMAPSPTPPEASGSAAAAPAAVAGGEPLAIICGGGAFPLVVAEAATRAGRRVHLFALRGLADPAVEAWPHSWIALGQFGKLCAEMRRRGCRDVVFIGYVLRPRLRDVTFDWAMVRQLPRIFRMLRGGDNHLLTGVGEAFEDEGFRLLGAHEVAPEILVPAGRLGQVAPGRDQLDDVLTGRHALAVMGPLDIGQGVVVINRHVVAVEAAEGTDLMLRRCAELRANGRIRARAPAGVLVKVPKVAQDRRFDLPSLGLATVEGAARAGLAGIAVEAGGVIATDLEAMIRAADAAGMFVYGFAPENEAGSAT</sequence>
<dbReference type="EMBL" id="JBHUHD010000001">
    <property type="protein sequence ID" value="MFD2142772.1"/>
    <property type="molecule type" value="Genomic_DNA"/>
</dbReference>
<evidence type="ECO:0000259" key="1">
    <source>
        <dbReference type="Pfam" id="PF06230"/>
    </source>
</evidence>
<dbReference type="RefSeq" id="WP_246549469.1">
    <property type="nucleotide sequence ID" value="NZ_JAHBGB010000044.1"/>
</dbReference>
<dbReference type="PANTHER" id="PTHR39962:SF1">
    <property type="entry name" value="LPXI FAMILY PROTEIN"/>
    <property type="match status" value="1"/>
</dbReference>
<keyword evidence="4" id="KW-1185">Reference proteome</keyword>
<dbReference type="Gene3D" id="3.40.50.20">
    <property type="match status" value="1"/>
</dbReference>
<dbReference type="InterPro" id="IPR053174">
    <property type="entry name" value="LpxI"/>
</dbReference>
<feature type="domain" description="LpxI C-terminal" evidence="1">
    <location>
        <begin position="162"/>
        <end position="299"/>
    </location>
</feature>
<accession>A0ABW4Z2T7</accession>
<protein>
    <submittedName>
        <fullName evidence="3">LpxI family protein</fullName>
    </submittedName>
</protein>
<gene>
    <name evidence="3" type="ORF">ACFSNC_20380</name>
</gene>